<protein>
    <submittedName>
        <fullName evidence="1">Uncharacterized protein</fullName>
    </submittedName>
</protein>
<accession>A0A7J3ZJY4</accession>
<dbReference type="AlphaFoldDB" id="A0A7J3ZJY4"/>
<evidence type="ECO:0000313" key="1">
    <source>
        <dbReference type="EMBL" id="HHQ80421.1"/>
    </source>
</evidence>
<organism evidence="1">
    <name type="scientific">Fervidicoccus fontis</name>
    <dbReference type="NCBI Taxonomy" id="683846"/>
    <lineage>
        <taxon>Archaea</taxon>
        <taxon>Thermoproteota</taxon>
        <taxon>Thermoprotei</taxon>
        <taxon>Fervidicoccales</taxon>
        <taxon>Fervidicoccaceae</taxon>
        <taxon>Fervidicoccus</taxon>
    </lineage>
</organism>
<name>A0A7J3ZJY4_9CREN</name>
<proteinExistence type="predicted"/>
<dbReference type="EMBL" id="DRZC01000035">
    <property type="protein sequence ID" value="HHQ80421.1"/>
    <property type="molecule type" value="Genomic_DNA"/>
</dbReference>
<sequence length="111" mass="12671">MEEWKSQTTFVPNVPLGYCFPKLGKLKEARLDTICYGAIIKLCHEDPRGRDTIALEWQSEYESINRLAKQALGGDLKALIEVLDLLWKHGRVSIARYTAYSSIPVRYEPSV</sequence>
<reference evidence="1" key="1">
    <citation type="journal article" date="2020" name="mSystems">
        <title>Genome- and Community-Level Interaction Insights into Carbon Utilization and Element Cycling Functions of Hydrothermarchaeota in Hydrothermal Sediment.</title>
        <authorList>
            <person name="Zhou Z."/>
            <person name="Liu Y."/>
            <person name="Xu W."/>
            <person name="Pan J."/>
            <person name="Luo Z.H."/>
            <person name="Li M."/>
        </authorList>
    </citation>
    <scope>NUCLEOTIDE SEQUENCE [LARGE SCALE GENOMIC DNA]</scope>
    <source>
        <strain evidence="1">SpSt-1116</strain>
    </source>
</reference>
<gene>
    <name evidence="1" type="ORF">ENM78_03020</name>
</gene>
<comment type="caution">
    <text evidence="1">The sequence shown here is derived from an EMBL/GenBank/DDBJ whole genome shotgun (WGS) entry which is preliminary data.</text>
</comment>